<dbReference type="GO" id="GO:0003700">
    <property type="term" value="F:DNA-binding transcription factor activity"/>
    <property type="evidence" value="ECO:0007669"/>
    <property type="project" value="InterPro"/>
</dbReference>
<dbReference type="OrthoDB" id="9808770at2"/>
<dbReference type="InterPro" id="IPR015424">
    <property type="entry name" value="PyrdxlP-dep_Trfase"/>
</dbReference>
<dbReference type="InterPro" id="IPR051446">
    <property type="entry name" value="HTH_trans_reg/aminotransferase"/>
</dbReference>
<dbReference type="CDD" id="cd00609">
    <property type="entry name" value="AAT_like"/>
    <property type="match status" value="1"/>
</dbReference>
<evidence type="ECO:0000256" key="1">
    <source>
        <dbReference type="ARBA" id="ARBA00005384"/>
    </source>
</evidence>
<evidence type="ECO:0000259" key="6">
    <source>
        <dbReference type="PROSITE" id="PS50949"/>
    </source>
</evidence>
<gene>
    <name evidence="7" type="ORF">EDC56_2157</name>
</gene>
<dbReference type="InterPro" id="IPR000524">
    <property type="entry name" value="Tscrpt_reg_HTH_GntR"/>
</dbReference>
<dbReference type="InterPro" id="IPR036388">
    <property type="entry name" value="WH-like_DNA-bd_sf"/>
</dbReference>
<dbReference type="CDD" id="cd07377">
    <property type="entry name" value="WHTH_GntR"/>
    <property type="match status" value="1"/>
</dbReference>
<organism evidence="7 8">
    <name type="scientific">Sinobacterium caligoides</name>
    <dbReference type="NCBI Taxonomy" id="933926"/>
    <lineage>
        <taxon>Bacteria</taxon>
        <taxon>Pseudomonadati</taxon>
        <taxon>Pseudomonadota</taxon>
        <taxon>Gammaproteobacteria</taxon>
        <taxon>Cellvibrionales</taxon>
        <taxon>Spongiibacteraceae</taxon>
        <taxon>Sinobacterium</taxon>
    </lineage>
</organism>
<evidence type="ECO:0000313" key="7">
    <source>
        <dbReference type="EMBL" id="ROS01712.1"/>
    </source>
</evidence>
<sequence length="494" mass="56060">MPSYDCLVQLELNQSDNLQRQIRQYLLQLISSAHFMAKPLPSCRKMAKLLGVSRNTIVLVYESLVDDGYLQSRERSGFYVHEDIYKEGAAAFPVPQPQAHKPSIWGERLEKRTTMVQNIEKPSEWFRQPYPFIYGQIEQHYFPIQHWRACSRVAQQRDGLKDWLDDYVDSDDPMLVEQIRQQLLSKRGIACHSDEILITIGTQNSLYILAQLLVRKDSTFGIEEPGYTDARNIFALAGAQLQPLEIDAHGAKTNHMAGCDCVFLTPSHQVPTNITMSPDRRQAVLAQAKAHDFIIIEDDYESEINSSHAPSPALKSLDSEGRVIYVSSLSKSLSPGLRLGFLVADRELVAEARALRRLMYRHPPSNNQRTAALFMAQGHYDSYLRGLRNKLADKAEVMRRGIQRHLNQCNIFGDTDGSSFWLQAPEFVDCALLAKRALQAGIVIEAGAVHFHRKPAPRNFFRLGFAAIPIERIDEGLEKLGQLIEDYRQLTLVS</sequence>
<keyword evidence="3" id="KW-0805">Transcription regulation</keyword>
<protein>
    <submittedName>
        <fullName evidence="7">GntR family transcriptional regulator</fullName>
    </submittedName>
</protein>
<dbReference type="AlphaFoldDB" id="A0A3N2DPV0"/>
<dbReference type="SMART" id="SM00345">
    <property type="entry name" value="HTH_GNTR"/>
    <property type="match status" value="1"/>
</dbReference>
<keyword evidence="4" id="KW-0238">DNA-binding</keyword>
<dbReference type="InterPro" id="IPR036390">
    <property type="entry name" value="WH_DNA-bd_sf"/>
</dbReference>
<evidence type="ECO:0000256" key="2">
    <source>
        <dbReference type="ARBA" id="ARBA00022898"/>
    </source>
</evidence>
<dbReference type="GO" id="GO:0003677">
    <property type="term" value="F:DNA binding"/>
    <property type="evidence" value="ECO:0007669"/>
    <property type="project" value="UniProtKB-KW"/>
</dbReference>
<name>A0A3N2DPV0_9GAMM</name>
<dbReference type="SUPFAM" id="SSF53383">
    <property type="entry name" value="PLP-dependent transferases"/>
    <property type="match status" value="1"/>
</dbReference>
<dbReference type="PROSITE" id="PS50949">
    <property type="entry name" value="HTH_GNTR"/>
    <property type="match status" value="1"/>
</dbReference>
<keyword evidence="2" id="KW-0663">Pyridoxal phosphate</keyword>
<dbReference type="EMBL" id="RKHR01000004">
    <property type="protein sequence ID" value="ROS01712.1"/>
    <property type="molecule type" value="Genomic_DNA"/>
</dbReference>
<dbReference type="Pfam" id="PF00155">
    <property type="entry name" value="Aminotran_1_2"/>
    <property type="match status" value="1"/>
</dbReference>
<feature type="domain" description="HTH gntR-type" evidence="6">
    <location>
        <begin position="16"/>
        <end position="83"/>
    </location>
</feature>
<dbReference type="Proteomes" id="UP000275394">
    <property type="component" value="Unassembled WGS sequence"/>
</dbReference>
<dbReference type="PANTHER" id="PTHR46577:SF1">
    <property type="entry name" value="HTH-TYPE TRANSCRIPTIONAL REGULATORY PROTEIN GABR"/>
    <property type="match status" value="1"/>
</dbReference>
<proteinExistence type="inferred from homology"/>
<evidence type="ECO:0000256" key="3">
    <source>
        <dbReference type="ARBA" id="ARBA00023015"/>
    </source>
</evidence>
<comment type="similarity">
    <text evidence="1">In the C-terminal section; belongs to the class-I pyridoxal-phosphate-dependent aminotransferase family.</text>
</comment>
<dbReference type="InterPro" id="IPR015421">
    <property type="entry name" value="PyrdxlP-dep_Trfase_major"/>
</dbReference>
<dbReference type="Gene3D" id="1.10.10.10">
    <property type="entry name" value="Winged helix-like DNA-binding domain superfamily/Winged helix DNA-binding domain"/>
    <property type="match status" value="1"/>
</dbReference>
<keyword evidence="8" id="KW-1185">Reference proteome</keyword>
<evidence type="ECO:0000256" key="5">
    <source>
        <dbReference type="ARBA" id="ARBA00023163"/>
    </source>
</evidence>
<keyword evidence="5" id="KW-0804">Transcription</keyword>
<comment type="caution">
    <text evidence="7">The sequence shown here is derived from an EMBL/GenBank/DDBJ whole genome shotgun (WGS) entry which is preliminary data.</text>
</comment>
<dbReference type="SUPFAM" id="SSF46785">
    <property type="entry name" value="Winged helix' DNA-binding domain"/>
    <property type="match status" value="1"/>
</dbReference>
<dbReference type="GO" id="GO:0030170">
    <property type="term" value="F:pyridoxal phosphate binding"/>
    <property type="evidence" value="ECO:0007669"/>
    <property type="project" value="InterPro"/>
</dbReference>
<dbReference type="Pfam" id="PF00392">
    <property type="entry name" value="GntR"/>
    <property type="match status" value="1"/>
</dbReference>
<accession>A0A3N2DPV0</accession>
<evidence type="ECO:0000313" key="8">
    <source>
        <dbReference type="Proteomes" id="UP000275394"/>
    </source>
</evidence>
<dbReference type="PANTHER" id="PTHR46577">
    <property type="entry name" value="HTH-TYPE TRANSCRIPTIONAL REGULATORY PROTEIN GABR"/>
    <property type="match status" value="1"/>
</dbReference>
<dbReference type="InterPro" id="IPR004839">
    <property type="entry name" value="Aminotransferase_I/II_large"/>
</dbReference>
<dbReference type="Gene3D" id="3.40.640.10">
    <property type="entry name" value="Type I PLP-dependent aspartate aminotransferase-like (Major domain)"/>
    <property type="match status" value="1"/>
</dbReference>
<evidence type="ECO:0000256" key="4">
    <source>
        <dbReference type="ARBA" id="ARBA00023125"/>
    </source>
</evidence>
<dbReference type="RefSeq" id="WP_123712473.1">
    <property type="nucleotide sequence ID" value="NZ_RKHR01000004.1"/>
</dbReference>
<reference evidence="7 8" key="1">
    <citation type="submission" date="2018-11" db="EMBL/GenBank/DDBJ databases">
        <title>Genomic Encyclopedia of Type Strains, Phase IV (KMG-IV): sequencing the most valuable type-strain genomes for metagenomic binning, comparative biology and taxonomic classification.</title>
        <authorList>
            <person name="Goeker M."/>
        </authorList>
    </citation>
    <scope>NUCLEOTIDE SEQUENCE [LARGE SCALE GENOMIC DNA]</scope>
    <source>
        <strain evidence="7 8">DSM 100316</strain>
    </source>
</reference>